<proteinExistence type="predicted"/>
<protein>
    <submittedName>
        <fullName evidence="1">RhsIA family immunity protein</fullName>
    </submittedName>
</protein>
<gene>
    <name evidence="1" type="ORF">R5U08_35155</name>
</gene>
<name>A0ABZ0KN88_STRC4</name>
<sequence>MLDAHRLGLFDDDPVSGIKPPQYNPKRVVILSVNLNSIVADDVYRITEQANRTTCQYKRLKHHKVDEYRDVPLPYHIANQWKRIKKAGQSMYDVLSRCELRTSVATEGDRQLGEALCARNDLVAPRRPPP</sequence>
<dbReference type="Proteomes" id="UP001305002">
    <property type="component" value="Chromosome"/>
</dbReference>
<dbReference type="RefSeq" id="WP_230529033.1">
    <property type="nucleotide sequence ID" value="NZ_BMSO01000029.1"/>
</dbReference>
<evidence type="ECO:0000313" key="2">
    <source>
        <dbReference type="Proteomes" id="UP001305002"/>
    </source>
</evidence>
<accession>A0ABZ0KN88</accession>
<organism evidence="1 2">
    <name type="scientific">Streptomyces coeruleorubidus</name>
    <dbReference type="NCBI Taxonomy" id="116188"/>
    <lineage>
        <taxon>Bacteria</taxon>
        <taxon>Bacillati</taxon>
        <taxon>Actinomycetota</taxon>
        <taxon>Actinomycetes</taxon>
        <taxon>Kitasatosporales</taxon>
        <taxon>Streptomycetaceae</taxon>
        <taxon>Streptomyces</taxon>
    </lineage>
</organism>
<reference evidence="1 2" key="1">
    <citation type="journal article" date="2021" name="J. Microbiol. Biotechnol.">
        <title>An Efficient Markerless Deletion System Suitable for the Industrial Strains of Streptomyces.</title>
        <authorList>
            <person name="Dong J."/>
            <person name="Wei J."/>
            <person name="Li H."/>
            <person name="Zhao S."/>
            <person name="Guan W."/>
        </authorList>
    </citation>
    <scope>NUCLEOTIDE SEQUENCE [LARGE SCALE GENOMIC DNA]</scope>
    <source>
        <strain evidence="1 2">CICC 11043</strain>
    </source>
</reference>
<dbReference type="EMBL" id="CP137524">
    <property type="protein sequence ID" value="WOT39074.1"/>
    <property type="molecule type" value="Genomic_DNA"/>
</dbReference>
<keyword evidence="2" id="KW-1185">Reference proteome</keyword>
<reference evidence="1 2" key="2">
    <citation type="journal article" date="2024" name="Microb. Biotechnol.">
        <title>The involvement of multiple ABC transporters in daunorubicin efflux in Streptomyces coeruleorubidus.</title>
        <authorList>
            <person name="Dong J."/>
            <person name="Ning J."/>
            <person name="Tian Y."/>
            <person name="Li H."/>
            <person name="Chen H."/>
            <person name="Guan W."/>
        </authorList>
    </citation>
    <scope>NUCLEOTIDE SEQUENCE [LARGE SCALE GENOMIC DNA]</scope>
    <source>
        <strain evidence="1 2">CICC 11043</strain>
    </source>
</reference>
<evidence type="ECO:0000313" key="1">
    <source>
        <dbReference type="EMBL" id="WOT39074.1"/>
    </source>
</evidence>